<dbReference type="PROSITE" id="PS50011">
    <property type="entry name" value="PROTEIN_KINASE_DOM"/>
    <property type="match status" value="1"/>
</dbReference>
<proteinExistence type="predicted"/>
<feature type="non-terminal residue" evidence="10">
    <location>
        <position position="519"/>
    </location>
</feature>
<organism evidence="10 11">
    <name type="scientific">Dimargaris cristalligena</name>
    <dbReference type="NCBI Taxonomy" id="215637"/>
    <lineage>
        <taxon>Eukaryota</taxon>
        <taxon>Fungi</taxon>
        <taxon>Fungi incertae sedis</taxon>
        <taxon>Zoopagomycota</taxon>
        <taxon>Kickxellomycotina</taxon>
        <taxon>Dimargaritomycetes</taxon>
        <taxon>Dimargaritales</taxon>
        <taxon>Dimargaritaceae</taxon>
        <taxon>Dimargaris</taxon>
    </lineage>
</organism>
<feature type="non-terminal residue" evidence="10">
    <location>
        <position position="1"/>
    </location>
</feature>
<evidence type="ECO:0000313" key="11">
    <source>
        <dbReference type="Proteomes" id="UP000268162"/>
    </source>
</evidence>
<feature type="domain" description="POLO box" evidence="9">
    <location>
        <begin position="475"/>
        <end position="519"/>
    </location>
</feature>
<dbReference type="CDD" id="cd13117">
    <property type="entry name" value="POLO_box_2"/>
    <property type="match status" value="1"/>
</dbReference>
<dbReference type="PANTHER" id="PTHR24345:SF0">
    <property type="entry name" value="CELL CYCLE SERINE_THREONINE-PROTEIN KINASE CDC5_MSD2"/>
    <property type="match status" value="1"/>
</dbReference>
<dbReference type="SUPFAM" id="SSF82615">
    <property type="entry name" value="Polo-box domain"/>
    <property type="match status" value="2"/>
</dbReference>
<feature type="region of interest" description="Disordered" evidence="7">
    <location>
        <begin position="424"/>
        <end position="447"/>
    </location>
</feature>
<feature type="compositionally biased region" description="Polar residues" evidence="7">
    <location>
        <begin position="295"/>
        <end position="304"/>
    </location>
</feature>
<dbReference type="InterPro" id="IPR033695">
    <property type="entry name" value="POLO_box_2"/>
</dbReference>
<evidence type="ECO:0000256" key="2">
    <source>
        <dbReference type="ARBA" id="ARBA00022679"/>
    </source>
</evidence>
<dbReference type="SUPFAM" id="SSF56112">
    <property type="entry name" value="Protein kinase-like (PK-like)"/>
    <property type="match status" value="1"/>
</dbReference>
<evidence type="ECO:0000259" key="9">
    <source>
        <dbReference type="PROSITE" id="PS50078"/>
    </source>
</evidence>
<gene>
    <name evidence="10" type="ORF">BJ085DRAFT_9127</name>
</gene>
<dbReference type="PANTHER" id="PTHR24345">
    <property type="entry name" value="SERINE/THREONINE-PROTEIN KINASE PLK"/>
    <property type="match status" value="1"/>
</dbReference>
<evidence type="ECO:0000256" key="1">
    <source>
        <dbReference type="ARBA" id="ARBA00022527"/>
    </source>
</evidence>
<dbReference type="GO" id="GO:0005524">
    <property type="term" value="F:ATP binding"/>
    <property type="evidence" value="ECO:0007669"/>
    <property type="project" value="UniProtKB-KW"/>
</dbReference>
<dbReference type="Proteomes" id="UP000268162">
    <property type="component" value="Unassembled WGS sequence"/>
</dbReference>
<dbReference type="PROSITE" id="PS50078">
    <property type="entry name" value="POLO_BOX"/>
    <property type="match status" value="2"/>
</dbReference>
<keyword evidence="4" id="KW-0547">Nucleotide-binding</keyword>
<dbReference type="Pfam" id="PF00069">
    <property type="entry name" value="Pkinase"/>
    <property type="match status" value="1"/>
</dbReference>
<keyword evidence="11" id="KW-1185">Reference proteome</keyword>
<name>A0A4P9ZU36_9FUNG</name>
<feature type="domain" description="POLO box" evidence="9">
    <location>
        <begin position="368"/>
        <end position="453"/>
    </location>
</feature>
<evidence type="ECO:0000256" key="6">
    <source>
        <dbReference type="ARBA" id="ARBA00022840"/>
    </source>
</evidence>
<dbReference type="InterPro" id="IPR011009">
    <property type="entry name" value="Kinase-like_dom_sf"/>
</dbReference>
<dbReference type="EMBL" id="ML002550">
    <property type="protein sequence ID" value="RKP37055.1"/>
    <property type="molecule type" value="Genomic_DNA"/>
</dbReference>
<dbReference type="GO" id="GO:0004674">
    <property type="term" value="F:protein serine/threonine kinase activity"/>
    <property type="evidence" value="ECO:0007669"/>
    <property type="project" value="UniProtKB-KW"/>
</dbReference>
<dbReference type="InterPro" id="IPR036947">
    <property type="entry name" value="POLO_box_dom_sf"/>
</dbReference>
<keyword evidence="1" id="KW-0723">Serine/threonine-protein kinase</keyword>
<dbReference type="Gene3D" id="3.30.1120.30">
    <property type="entry name" value="POLO box domain"/>
    <property type="match status" value="2"/>
</dbReference>
<reference evidence="11" key="1">
    <citation type="journal article" date="2018" name="Nat. Microbiol.">
        <title>Leveraging single-cell genomics to expand the fungal tree of life.</title>
        <authorList>
            <person name="Ahrendt S.R."/>
            <person name="Quandt C.A."/>
            <person name="Ciobanu D."/>
            <person name="Clum A."/>
            <person name="Salamov A."/>
            <person name="Andreopoulos B."/>
            <person name="Cheng J.F."/>
            <person name="Woyke T."/>
            <person name="Pelin A."/>
            <person name="Henrissat B."/>
            <person name="Reynolds N.K."/>
            <person name="Benny G.L."/>
            <person name="Smith M.E."/>
            <person name="James T.Y."/>
            <person name="Grigoriev I.V."/>
        </authorList>
    </citation>
    <scope>NUCLEOTIDE SEQUENCE [LARGE SCALE GENOMIC DNA]</scope>
    <source>
        <strain evidence="11">RSA 468</strain>
    </source>
</reference>
<keyword evidence="3" id="KW-0677">Repeat</keyword>
<evidence type="ECO:0000256" key="4">
    <source>
        <dbReference type="ARBA" id="ARBA00022741"/>
    </source>
</evidence>
<dbReference type="GO" id="GO:0005634">
    <property type="term" value="C:nucleus"/>
    <property type="evidence" value="ECO:0007669"/>
    <property type="project" value="TreeGrafter"/>
</dbReference>
<feature type="region of interest" description="Disordered" evidence="7">
    <location>
        <begin position="286"/>
        <end position="325"/>
    </location>
</feature>
<dbReference type="CDD" id="cd13118">
    <property type="entry name" value="POLO_box_1"/>
    <property type="match status" value="1"/>
</dbReference>
<sequence length="519" mass="58197">GAFGRVYSVVNDRGDWYACKVLEKQSFKNLQYRKRLLIEIETLRKLPGHPHIVGFVQCFEDASFVYIVMELCSSKSLDAVFKSRKFVSEPEVRYFMYQLIDAVEHMHKYKVIHRDLKFANILLTESMQVKVADFGLSAMLGSDTERKKSFLGTPNFLAPELVTRPKEGHSFEVDIWALGIVMYSMLYSKPPFHVSGGTKQAQSNALFQKITREECRFPDSPAVSQDAKNLILALLDKNPDHRPNAYEIRRLPFFHPVSPGRGDSEGAVTRPSQLVAMSLSGALRGRTQAHGAVVTSPNGSSGANPRSPLSGPASNFPSSDTSRSRKCSVMSSMETRFNQFFQDLNDTAPGAAPNTDQVAPKVLIPAVFISKWIDLSNKYGLGYELTNNSYGVHFNDNTTLLLLPDHRHIEHLFYDPTKSQKAIKRESHTLDEHPPSLKKKDPTAPPPVAVAAVSHRSHCPLGRSKQRDPAFNLLYLNKFIRTGHAAMFRISHGVLQLNFIQDHSKLVIQNRGEIVTYIS</sequence>
<evidence type="ECO:0000256" key="5">
    <source>
        <dbReference type="ARBA" id="ARBA00022777"/>
    </source>
</evidence>
<keyword evidence="2" id="KW-0808">Transferase</keyword>
<evidence type="ECO:0000256" key="3">
    <source>
        <dbReference type="ARBA" id="ARBA00022737"/>
    </source>
</evidence>
<evidence type="ECO:0000259" key="8">
    <source>
        <dbReference type="PROSITE" id="PS50011"/>
    </source>
</evidence>
<dbReference type="InterPro" id="IPR000719">
    <property type="entry name" value="Prot_kinase_dom"/>
</dbReference>
<evidence type="ECO:0000256" key="7">
    <source>
        <dbReference type="SAM" id="MobiDB-lite"/>
    </source>
</evidence>
<dbReference type="Pfam" id="PF00659">
    <property type="entry name" value="POLO_box"/>
    <property type="match status" value="2"/>
</dbReference>
<feature type="domain" description="Protein kinase" evidence="8">
    <location>
        <begin position="1"/>
        <end position="254"/>
    </location>
</feature>
<dbReference type="STRING" id="215637.A0A4P9ZU36"/>
<dbReference type="InterPro" id="IPR033701">
    <property type="entry name" value="POLO_box_1"/>
</dbReference>
<dbReference type="AlphaFoldDB" id="A0A4P9ZU36"/>
<dbReference type="PROSITE" id="PS00108">
    <property type="entry name" value="PROTEIN_KINASE_ST"/>
    <property type="match status" value="1"/>
</dbReference>
<keyword evidence="6" id="KW-0067">ATP-binding</keyword>
<dbReference type="SMART" id="SM00220">
    <property type="entry name" value="S_TKc"/>
    <property type="match status" value="1"/>
</dbReference>
<protein>
    <submittedName>
        <fullName evidence="10">Kinase-like domain-containing protein</fullName>
    </submittedName>
</protein>
<evidence type="ECO:0000313" key="10">
    <source>
        <dbReference type="EMBL" id="RKP37055.1"/>
    </source>
</evidence>
<feature type="compositionally biased region" description="Basic and acidic residues" evidence="7">
    <location>
        <begin position="424"/>
        <end position="442"/>
    </location>
</feature>
<dbReference type="InterPro" id="IPR008271">
    <property type="entry name" value="Ser/Thr_kinase_AS"/>
</dbReference>
<dbReference type="InterPro" id="IPR000959">
    <property type="entry name" value="POLO_box_dom"/>
</dbReference>
<keyword evidence="5 10" id="KW-0418">Kinase</keyword>
<dbReference type="Gene3D" id="1.10.510.10">
    <property type="entry name" value="Transferase(Phosphotransferase) domain 1"/>
    <property type="match status" value="1"/>
</dbReference>
<accession>A0A4P9ZU36</accession>
<feature type="compositionally biased region" description="Polar residues" evidence="7">
    <location>
        <begin position="312"/>
        <end position="321"/>
    </location>
</feature>